<evidence type="ECO:0000313" key="2">
    <source>
        <dbReference type="Proteomes" id="UP000663868"/>
    </source>
</evidence>
<feature type="non-terminal residue" evidence="1">
    <location>
        <position position="254"/>
    </location>
</feature>
<name>A0A820L893_9BILA</name>
<accession>A0A820L893</accession>
<proteinExistence type="predicted"/>
<comment type="caution">
    <text evidence="1">The sequence shown here is derived from an EMBL/GenBank/DDBJ whole genome shotgun (WGS) entry which is preliminary data.</text>
</comment>
<sequence length="254" mass="29314">IVGRLTYIYADYLEVGATLMYIEEFPYALVEESIDYNEKTGLWFTTTNFIVYGCNWNYCNKPEYIPLLPNSYQMRLSEAWLNSSILGNGQPISNCHQCPEQAHCGTTDFLEENTCPIQSCNTTCLVLDTYEDPEYDYLCYQSFCLPPDTQDYQLDRHKVEIEGIVYASQQDVVHLWEIDIYCRANDCSRPGIFKELRGNLTVVPGTLGALFTETHDPNIPQRRCYDCYCHNNPGCICERTTIMAANQTYCMIMR</sequence>
<evidence type="ECO:0000313" key="1">
    <source>
        <dbReference type="EMBL" id="CAF4351709.1"/>
    </source>
</evidence>
<gene>
    <name evidence="1" type="ORF">KXQ929_LOCUS48302</name>
</gene>
<dbReference type="EMBL" id="CAJOBB010018741">
    <property type="protein sequence ID" value="CAF4351709.1"/>
    <property type="molecule type" value="Genomic_DNA"/>
</dbReference>
<feature type="non-terminal residue" evidence="1">
    <location>
        <position position="1"/>
    </location>
</feature>
<reference evidence="1" key="1">
    <citation type="submission" date="2021-02" db="EMBL/GenBank/DDBJ databases">
        <authorList>
            <person name="Nowell W R."/>
        </authorList>
    </citation>
    <scope>NUCLEOTIDE SEQUENCE</scope>
</reference>
<dbReference type="AlphaFoldDB" id="A0A820L893"/>
<protein>
    <submittedName>
        <fullName evidence="1">Uncharacterized protein</fullName>
    </submittedName>
</protein>
<organism evidence="1 2">
    <name type="scientific">Adineta steineri</name>
    <dbReference type="NCBI Taxonomy" id="433720"/>
    <lineage>
        <taxon>Eukaryota</taxon>
        <taxon>Metazoa</taxon>
        <taxon>Spiralia</taxon>
        <taxon>Gnathifera</taxon>
        <taxon>Rotifera</taxon>
        <taxon>Eurotatoria</taxon>
        <taxon>Bdelloidea</taxon>
        <taxon>Adinetida</taxon>
        <taxon>Adinetidae</taxon>
        <taxon>Adineta</taxon>
    </lineage>
</organism>
<dbReference type="Proteomes" id="UP000663868">
    <property type="component" value="Unassembled WGS sequence"/>
</dbReference>